<proteinExistence type="predicted"/>
<keyword evidence="3" id="KW-1185">Reference proteome</keyword>
<comment type="caution">
    <text evidence="2">The sequence shown here is derived from an EMBL/GenBank/DDBJ whole genome shotgun (WGS) entry which is preliminary data.</text>
</comment>
<name>A0AAQ4EWZ3_AMBAM</name>
<keyword evidence="1" id="KW-0732">Signal</keyword>
<gene>
    <name evidence="2" type="ORF">V5799_019370</name>
</gene>
<accession>A0AAQ4EWZ3</accession>
<dbReference type="Proteomes" id="UP001321473">
    <property type="component" value="Unassembled WGS sequence"/>
</dbReference>
<evidence type="ECO:0000313" key="3">
    <source>
        <dbReference type="Proteomes" id="UP001321473"/>
    </source>
</evidence>
<evidence type="ECO:0008006" key="4">
    <source>
        <dbReference type="Google" id="ProtNLM"/>
    </source>
</evidence>
<feature type="signal peptide" evidence="1">
    <location>
        <begin position="1"/>
        <end position="30"/>
    </location>
</feature>
<sequence length="68" mass="7559">MGSRSMICTPVWRVLAILCLVIFFVFPVEGRESISCVAFSIALYMHRAIFTGTVEDNSTEMGSKRLIG</sequence>
<feature type="chain" id="PRO_5042839976" description="Secreted protein" evidence="1">
    <location>
        <begin position="31"/>
        <end position="68"/>
    </location>
</feature>
<dbReference type="AlphaFoldDB" id="A0AAQ4EWZ3"/>
<dbReference type="EMBL" id="JARKHS020009959">
    <property type="protein sequence ID" value="KAK8779289.1"/>
    <property type="molecule type" value="Genomic_DNA"/>
</dbReference>
<evidence type="ECO:0000313" key="2">
    <source>
        <dbReference type="EMBL" id="KAK8779289.1"/>
    </source>
</evidence>
<protein>
    <recommendedName>
        <fullName evidence="4">Secreted protein</fullName>
    </recommendedName>
</protein>
<reference evidence="2 3" key="1">
    <citation type="journal article" date="2023" name="Arcadia Sci">
        <title>De novo assembly of a long-read Amblyomma americanum tick genome.</title>
        <authorList>
            <person name="Chou S."/>
            <person name="Poskanzer K.E."/>
            <person name="Rollins M."/>
            <person name="Thuy-Boun P.S."/>
        </authorList>
    </citation>
    <scope>NUCLEOTIDE SEQUENCE [LARGE SCALE GENOMIC DNA]</scope>
    <source>
        <strain evidence="2">F_SG_1</strain>
        <tissue evidence="2">Salivary glands</tissue>
    </source>
</reference>
<organism evidence="2 3">
    <name type="scientific">Amblyomma americanum</name>
    <name type="common">Lone star tick</name>
    <dbReference type="NCBI Taxonomy" id="6943"/>
    <lineage>
        <taxon>Eukaryota</taxon>
        <taxon>Metazoa</taxon>
        <taxon>Ecdysozoa</taxon>
        <taxon>Arthropoda</taxon>
        <taxon>Chelicerata</taxon>
        <taxon>Arachnida</taxon>
        <taxon>Acari</taxon>
        <taxon>Parasitiformes</taxon>
        <taxon>Ixodida</taxon>
        <taxon>Ixodoidea</taxon>
        <taxon>Ixodidae</taxon>
        <taxon>Amblyomminae</taxon>
        <taxon>Amblyomma</taxon>
    </lineage>
</organism>
<evidence type="ECO:0000256" key="1">
    <source>
        <dbReference type="SAM" id="SignalP"/>
    </source>
</evidence>